<reference evidence="1 2" key="1">
    <citation type="submission" date="2017-10" db="EMBL/GenBank/DDBJ databases">
        <title>Novel microbial diversity and functional potential in the marine mammal oral microbiome.</title>
        <authorList>
            <person name="Dudek N.K."/>
            <person name="Sun C.L."/>
            <person name="Burstein D."/>
            <person name="Kantor R.S."/>
            <person name="Aliaga Goltsman D.S."/>
            <person name="Bik E.M."/>
            <person name="Thomas B.C."/>
            <person name="Banfield J.F."/>
            <person name="Relman D.A."/>
        </authorList>
    </citation>
    <scope>NUCLEOTIDE SEQUENCE [LARGE SCALE GENOMIC DNA]</scope>
    <source>
        <strain evidence="1">DOLJORAL78_47_21</strain>
    </source>
</reference>
<gene>
    <name evidence="1" type="ORF">CSA60_02040</name>
</gene>
<accession>A0A2G6JNX2</accession>
<proteinExistence type="predicted"/>
<evidence type="ECO:0000313" key="2">
    <source>
        <dbReference type="Proteomes" id="UP000243469"/>
    </source>
</evidence>
<organism evidence="1 2">
    <name type="scientific">Neptuniibacter caesariensis</name>
    <dbReference type="NCBI Taxonomy" id="207954"/>
    <lineage>
        <taxon>Bacteria</taxon>
        <taxon>Pseudomonadati</taxon>
        <taxon>Pseudomonadota</taxon>
        <taxon>Gammaproteobacteria</taxon>
        <taxon>Oceanospirillales</taxon>
        <taxon>Oceanospirillaceae</taxon>
        <taxon>Neptuniibacter</taxon>
    </lineage>
</organism>
<dbReference type="EMBL" id="PDSH01000013">
    <property type="protein sequence ID" value="PIE25108.1"/>
    <property type="molecule type" value="Genomic_DNA"/>
</dbReference>
<evidence type="ECO:0008006" key="3">
    <source>
        <dbReference type="Google" id="ProtNLM"/>
    </source>
</evidence>
<protein>
    <recommendedName>
        <fullName evidence="3">DUF3352 domain-containing protein</fullName>
    </recommendedName>
</protein>
<evidence type="ECO:0000313" key="1">
    <source>
        <dbReference type="EMBL" id="PIE25108.1"/>
    </source>
</evidence>
<name>A0A2G6JNX2_NEPCE</name>
<dbReference type="AlphaFoldDB" id="A0A2G6JNX2"/>
<comment type="caution">
    <text evidence="1">The sequence shown here is derived from an EMBL/GenBank/DDBJ whole genome shotgun (WGS) entry which is preliminary data.</text>
</comment>
<sequence length="583" mass="63127">MRNVIIAGAVVVAGAAGYFLTQQSGEGNGLSGIMGVEVSPLTYVPADTVFFSGQLTPFPLKDYLQSTSFTQPQIPQDLLDELDDGNKPAERFLTSLLKSYFVAANSAEEFQKTFALPDQIKAIVYAVGFLPVIRYQVTEEKAFWSLLDKAELESGFKHEPRNMGDLTVRAYPLQTGESGTLELIVAYQDDWATWTFNTDVNTAAELEVALGLKKPSTSLKDSGIIADIAAKHGFQEQVISYIDHQGLVKALTTTDGNTLAKMLTKAMQVKGGSDQLADIRTPDCQAEMAAMADNWPRTVFGIHSADDMKITPEHSFIRMSMVVESNNKVVMDALTSLQGFIPSYLNDAEVFGYALGVDVNKLGPALGDIWSNMLEPAYKCEPLAEMQMEIREANPAALAMFTGMAQGVKGVAVGVQDFSLDMSGSEPVMDSLQGLVSLSADNPEVLFNMAKSFAPPLAAIQLPADGSAVDLSTFIPIPPEVKVKPMLALKGKHLVIYSGESGKATAERLAGEELAGNGLMGFALDYKKLFEPILPVFEAVGDPEMTEQLEVLKNMDMRTKFGINLTPQGIEMVTEADMRAPKK</sequence>
<dbReference type="Proteomes" id="UP000243469">
    <property type="component" value="Unassembled WGS sequence"/>
</dbReference>